<dbReference type="Gene3D" id="3.40.630.30">
    <property type="match status" value="1"/>
</dbReference>
<dbReference type="PROSITE" id="PS51186">
    <property type="entry name" value="GNAT"/>
    <property type="match status" value="1"/>
</dbReference>
<organism evidence="2 3">
    <name type="scientific">Dactylosporangium salmoneum</name>
    <dbReference type="NCBI Taxonomy" id="53361"/>
    <lineage>
        <taxon>Bacteria</taxon>
        <taxon>Bacillati</taxon>
        <taxon>Actinomycetota</taxon>
        <taxon>Actinomycetes</taxon>
        <taxon>Micromonosporales</taxon>
        <taxon>Micromonosporaceae</taxon>
        <taxon>Dactylosporangium</taxon>
    </lineage>
</organism>
<accession>A0ABP5U1S8</accession>
<dbReference type="Pfam" id="PF00583">
    <property type="entry name" value="Acetyltransf_1"/>
    <property type="match status" value="1"/>
</dbReference>
<dbReference type="RefSeq" id="WP_344616565.1">
    <property type="nucleotide sequence ID" value="NZ_BAAARV010000066.1"/>
</dbReference>
<comment type="caution">
    <text evidence="2">The sequence shown here is derived from an EMBL/GenBank/DDBJ whole genome shotgun (WGS) entry which is preliminary data.</text>
</comment>
<dbReference type="EMBL" id="BAAARV010000066">
    <property type="protein sequence ID" value="GAA2367489.1"/>
    <property type="molecule type" value="Genomic_DNA"/>
</dbReference>
<evidence type="ECO:0000259" key="1">
    <source>
        <dbReference type="PROSITE" id="PS51186"/>
    </source>
</evidence>
<protein>
    <submittedName>
        <fullName evidence="2">GNAT family N-acetyltransferase</fullName>
    </submittedName>
</protein>
<feature type="domain" description="N-acetyltransferase" evidence="1">
    <location>
        <begin position="114"/>
        <end position="252"/>
    </location>
</feature>
<dbReference type="CDD" id="cd04301">
    <property type="entry name" value="NAT_SF"/>
    <property type="match status" value="1"/>
</dbReference>
<dbReference type="Proteomes" id="UP001501444">
    <property type="component" value="Unassembled WGS sequence"/>
</dbReference>
<proteinExistence type="predicted"/>
<dbReference type="InterPro" id="IPR000182">
    <property type="entry name" value="GNAT_dom"/>
</dbReference>
<name>A0ABP5U1S8_9ACTN</name>
<dbReference type="SUPFAM" id="SSF55729">
    <property type="entry name" value="Acyl-CoA N-acyltransferases (Nat)"/>
    <property type="match status" value="1"/>
</dbReference>
<sequence>MSRLQEYMLASASSGREVVHAGPFTVTITGHDPNVYLNYAIPDPGAEPTPADVAALVEAFTSRGRAPRLEYLPGLAPAVEPALLAAGFAVAERLPLMQCPPGEDRDAPLPAGFELVAPQTEADTAALLTAQHEAFGEPPPGPQHVAATRAKAAQGQIQVMARDLASGEVAGGGVAVAVRDGISEVAGIGVRPKYERRGLGGAITLHLTRAAFAAGATLVYLTPAGEPQERVYARVGYRRTDSVLFLSYEGTA</sequence>
<dbReference type="InterPro" id="IPR016181">
    <property type="entry name" value="Acyl_CoA_acyltransferase"/>
</dbReference>
<evidence type="ECO:0000313" key="3">
    <source>
        <dbReference type="Proteomes" id="UP001501444"/>
    </source>
</evidence>
<reference evidence="3" key="1">
    <citation type="journal article" date="2019" name="Int. J. Syst. Evol. Microbiol.">
        <title>The Global Catalogue of Microorganisms (GCM) 10K type strain sequencing project: providing services to taxonomists for standard genome sequencing and annotation.</title>
        <authorList>
            <consortium name="The Broad Institute Genomics Platform"/>
            <consortium name="The Broad Institute Genome Sequencing Center for Infectious Disease"/>
            <person name="Wu L."/>
            <person name="Ma J."/>
        </authorList>
    </citation>
    <scope>NUCLEOTIDE SEQUENCE [LARGE SCALE GENOMIC DNA]</scope>
    <source>
        <strain evidence="3">JCM 3272</strain>
    </source>
</reference>
<gene>
    <name evidence="2" type="ORF">GCM10010170_066890</name>
</gene>
<keyword evidence="3" id="KW-1185">Reference proteome</keyword>
<evidence type="ECO:0000313" key="2">
    <source>
        <dbReference type="EMBL" id="GAA2367489.1"/>
    </source>
</evidence>